<dbReference type="Pfam" id="PF01915">
    <property type="entry name" value="Glyco_hydro_3_C"/>
    <property type="match status" value="1"/>
</dbReference>
<dbReference type="InterPro" id="IPR002772">
    <property type="entry name" value="Glyco_hydro_3_C"/>
</dbReference>
<dbReference type="FunFam" id="2.60.40.10:FF:000757">
    <property type="entry name" value="Beta-glucosidase G"/>
    <property type="match status" value="1"/>
</dbReference>
<feature type="chain" id="PRO_5001779861" description="beta-glucosidase" evidence="14">
    <location>
        <begin position="22"/>
        <end position="757"/>
    </location>
</feature>
<dbReference type="InterPro" id="IPR017853">
    <property type="entry name" value="GH"/>
</dbReference>
<dbReference type="HOGENOM" id="CLU_004542_2_1_1"/>
<dbReference type="Gene3D" id="3.20.20.300">
    <property type="entry name" value="Glycoside hydrolase, family 3, N-terminal domain"/>
    <property type="match status" value="2"/>
</dbReference>
<evidence type="ECO:0000256" key="6">
    <source>
        <dbReference type="ARBA" id="ARBA00022525"/>
    </source>
</evidence>
<comment type="subcellular location">
    <subcellularLocation>
        <location evidence="2">Secreted</location>
    </subcellularLocation>
</comment>
<evidence type="ECO:0000256" key="14">
    <source>
        <dbReference type="SAM" id="SignalP"/>
    </source>
</evidence>
<sequence>MAPLSVTGLVCLGLLGAAVIAQQGEIITDDTYFYGQVPATYPTPQIEDDGPWGDAVSRARALVSEMTLDEKVLLTGGGPTTTGCNGFIPGIERLGFPGLCLQDAGQGLRNTDYVSSFPAGMHVGASWNKRLAHARASALGKEARTKGVNVLLGPAIGPLGRVVRGGRNWEAFSIDPYLTGRLVYETIMGVQANGVITSTKHLVAQEQETHRRPTLEGPFQEAVSSNVDDKTMHELYLWPFYDAGWIVSDWNAMMAGVASANAGLDVAMPSGALFWAGNLTQAVNNGSVALERLDDMVTRTLASWFHMGQDQDYPTPGYGIPRSLDTPHEVVDARSKCAKPVIFEGAVEGHVLVKNQNNALPLKSEEMKLISIFGYAAPAPKVNNILGFWRYGAQATNGTIARLGFGGPNNLTAPPIAVNGSIIGGGGSGATSQNLFSSPYDALVSQAYEDDTTLFYDFESGTPAVNPTSDACIIVGNVWASEGYDRVSLQDEYTDNLINHVAANCSNTIVVFQNAGTRLVDAFADHPNVTAIIFAHLGGQDGSKALVSLLYGKSIFSGKLPYTVAHAEADYGRAVGPDITRYADGGRFSRYPQSDFTEGVFVDYRHFDAENIEPRYEFGFGLSYTTFDYDNLEISITDGVHDALPSGPVVEGGQADLWDELVTVTADITNTGDFEGMEVAQLYLGIPGENTPIRQLRGFEKPLIAPGETVNVEFTLTRRDLSSWDVVVQKWRLQSGEYTVYVGRSSRDLPLQSTFTI</sequence>
<keyword evidence="7 14" id="KW-0732">Signal</keyword>
<dbReference type="AlphaFoldDB" id="A0A084QZA6"/>
<evidence type="ECO:0000256" key="4">
    <source>
        <dbReference type="ARBA" id="ARBA00005336"/>
    </source>
</evidence>
<evidence type="ECO:0000259" key="15">
    <source>
        <dbReference type="SMART" id="SM01217"/>
    </source>
</evidence>
<dbReference type="STRING" id="1283841.A0A084QZA6"/>
<gene>
    <name evidence="16" type="ORF">S40285_09172</name>
</gene>
<evidence type="ECO:0000256" key="2">
    <source>
        <dbReference type="ARBA" id="ARBA00004613"/>
    </source>
</evidence>
<accession>A0A084QZA6</accession>
<evidence type="ECO:0000256" key="3">
    <source>
        <dbReference type="ARBA" id="ARBA00004987"/>
    </source>
</evidence>
<keyword evidence="8" id="KW-0378">Hydrolase</keyword>
<evidence type="ECO:0000313" key="17">
    <source>
        <dbReference type="Proteomes" id="UP000028524"/>
    </source>
</evidence>
<dbReference type="GO" id="GO:0008422">
    <property type="term" value="F:beta-glucosidase activity"/>
    <property type="evidence" value="ECO:0007669"/>
    <property type="project" value="UniProtKB-EC"/>
</dbReference>
<name>A0A084QZA6_STAC4</name>
<dbReference type="Gene3D" id="2.60.40.10">
    <property type="entry name" value="Immunoglobulins"/>
    <property type="match status" value="1"/>
</dbReference>
<dbReference type="OMA" id="IMAAWYF"/>
<feature type="domain" description="Fibronectin type III-like" evidence="15">
    <location>
        <begin position="678"/>
        <end position="746"/>
    </location>
</feature>
<evidence type="ECO:0000256" key="1">
    <source>
        <dbReference type="ARBA" id="ARBA00000448"/>
    </source>
</evidence>
<evidence type="ECO:0000256" key="9">
    <source>
        <dbReference type="ARBA" id="ARBA00023001"/>
    </source>
</evidence>
<protein>
    <recommendedName>
        <fullName evidence="5">beta-glucosidase</fullName>
        <ecNumber evidence="5">3.2.1.21</ecNumber>
    </recommendedName>
</protein>
<evidence type="ECO:0000313" key="16">
    <source>
        <dbReference type="EMBL" id="KFA69291.1"/>
    </source>
</evidence>
<dbReference type="Proteomes" id="UP000028524">
    <property type="component" value="Unassembled WGS sequence"/>
</dbReference>
<proteinExistence type="inferred from homology"/>
<evidence type="ECO:0000256" key="11">
    <source>
        <dbReference type="ARBA" id="ARBA00023277"/>
    </source>
</evidence>
<evidence type="ECO:0000256" key="12">
    <source>
        <dbReference type="ARBA" id="ARBA00023295"/>
    </source>
</evidence>
<evidence type="ECO:0000256" key="13">
    <source>
        <dbReference type="ARBA" id="ARBA00023326"/>
    </source>
</evidence>
<keyword evidence="10" id="KW-0325">Glycoprotein</keyword>
<dbReference type="PANTHER" id="PTHR42715">
    <property type="entry name" value="BETA-GLUCOSIDASE"/>
    <property type="match status" value="1"/>
</dbReference>
<comment type="similarity">
    <text evidence="4">Belongs to the glycosyl hydrolase 3 family.</text>
</comment>
<dbReference type="InterPro" id="IPR050288">
    <property type="entry name" value="Cellulose_deg_GH3"/>
</dbReference>
<keyword evidence="13" id="KW-0624">Polysaccharide degradation</keyword>
<dbReference type="PRINTS" id="PR00133">
    <property type="entry name" value="GLHYDRLASE3"/>
</dbReference>
<dbReference type="InterPro" id="IPR013783">
    <property type="entry name" value="Ig-like_fold"/>
</dbReference>
<dbReference type="GO" id="GO:0030245">
    <property type="term" value="P:cellulose catabolic process"/>
    <property type="evidence" value="ECO:0007669"/>
    <property type="project" value="UniProtKB-KW"/>
</dbReference>
<feature type="signal peptide" evidence="14">
    <location>
        <begin position="1"/>
        <end position="21"/>
    </location>
</feature>
<evidence type="ECO:0000256" key="7">
    <source>
        <dbReference type="ARBA" id="ARBA00022729"/>
    </source>
</evidence>
<dbReference type="Pfam" id="PF00933">
    <property type="entry name" value="Glyco_hydro_3"/>
    <property type="match status" value="1"/>
</dbReference>
<dbReference type="InParanoid" id="A0A084QZA6"/>
<keyword evidence="6" id="KW-0964">Secreted</keyword>
<dbReference type="PANTHER" id="PTHR42715:SF5">
    <property type="entry name" value="BETA-GLUCOSIDASE M-RELATED"/>
    <property type="match status" value="1"/>
</dbReference>
<dbReference type="InterPro" id="IPR026891">
    <property type="entry name" value="Fn3-like"/>
</dbReference>
<dbReference type="InterPro" id="IPR001764">
    <property type="entry name" value="Glyco_hydro_3_N"/>
</dbReference>
<dbReference type="Gene3D" id="3.40.50.1700">
    <property type="entry name" value="Glycoside hydrolase family 3 C-terminal domain"/>
    <property type="match status" value="1"/>
</dbReference>
<dbReference type="GO" id="GO:0005576">
    <property type="term" value="C:extracellular region"/>
    <property type="evidence" value="ECO:0007669"/>
    <property type="project" value="UniProtKB-SubCell"/>
</dbReference>
<organism evidence="16 17">
    <name type="scientific">Stachybotrys chlorohalonatus (strain IBT 40285)</name>
    <dbReference type="NCBI Taxonomy" id="1283841"/>
    <lineage>
        <taxon>Eukaryota</taxon>
        <taxon>Fungi</taxon>
        <taxon>Dikarya</taxon>
        <taxon>Ascomycota</taxon>
        <taxon>Pezizomycotina</taxon>
        <taxon>Sordariomycetes</taxon>
        <taxon>Hypocreomycetidae</taxon>
        <taxon>Hypocreales</taxon>
        <taxon>Stachybotryaceae</taxon>
        <taxon>Stachybotrys</taxon>
    </lineage>
</organism>
<comment type="pathway">
    <text evidence="3">Glycan metabolism; cellulose degradation.</text>
</comment>
<keyword evidence="12" id="KW-0326">Glycosidase</keyword>
<dbReference type="EC" id="3.2.1.21" evidence="5"/>
<reference evidence="16 17" key="1">
    <citation type="journal article" date="2014" name="BMC Genomics">
        <title>Comparative genome sequencing reveals chemotype-specific gene clusters in the toxigenic black mold Stachybotrys.</title>
        <authorList>
            <person name="Semeiks J."/>
            <person name="Borek D."/>
            <person name="Otwinowski Z."/>
            <person name="Grishin N.V."/>
        </authorList>
    </citation>
    <scope>NUCLEOTIDE SEQUENCE [LARGE SCALE GENOMIC DNA]</scope>
    <source>
        <strain evidence="16 17">IBT 40285</strain>
    </source>
</reference>
<comment type="catalytic activity">
    <reaction evidence="1">
        <text>Hydrolysis of terminal, non-reducing beta-D-glucosyl residues with release of beta-D-glucose.</text>
        <dbReference type="EC" id="3.2.1.21"/>
    </reaction>
</comment>
<dbReference type="SUPFAM" id="SSF51445">
    <property type="entry name" value="(Trans)glycosidases"/>
    <property type="match status" value="1"/>
</dbReference>
<dbReference type="InterPro" id="IPR036881">
    <property type="entry name" value="Glyco_hydro_3_C_sf"/>
</dbReference>
<evidence type="ECO:0000256" key="5">
    <source>
        <dbReference type="ARBA" id="ARBA00012744"/>
    </source>
</evidence>
<dbReference type="SUPFAM" id="SSF52279">
    <property type="entry name" value="Beta-D-glucan exohydrolase, C-terminal domain"/>
    <property type="match status" value="1"/>
</dbReference>
<keyword evidence="9" id="KW-0136">Cellulose degradation</keyword>
<evidence type="ECO:0000256" key="8">
    <source>
        <dbReference type="ARBA" id="ARBA00022801"/>
    </source>
</evidence>
<dbReference type="EMBL" id="KL659571">
    <property type="protein sequence ID" value="KFA69291.1"/>
    <property type="molecule type" value="Genomic_DNA"/>
</dbReference>
<dbReference type="SMART" id="SM01217">
    <property type="entry name" value="Fn3_like"/>
    <property type="match status" value="1"/>
</dbReference>
<dbReference type="InterPro" id="IPR036962">
    <property type="entry name" value="Glyco_hydro_3_N_sf"/>
</dbReference>
<dbReference type="OrthoDB" id="416222at2759"/>
<evidence type="ECO:0000256" key="10">
    <source>
        <dbReference type="ARBA" id="ARBA00023180"/>
    </source>
</evidence>
<keyword evidence="11" id="KW-0119">Carbohydrate metabolism</keyword>
<keyword evidence="17" id="KW-1185">Reference proteome</keyword>
<dbReference type="Pfam" id="PF14310">
    <property type="entry name" value="Fn3-like"/>
    <property type="match status" value="1"/>
</dbReference>